<evidence type="ECO:0000313" key="5">
    <source>
        <dbReference type="EMBL" id="RDW67544.1"/>
    </source>
</evidence>
<proteinExistence type="predicted"/>
<dbReference type="InterPro" id="IPR036864">
    <property type="entry name" value="Zn2-C6_fun-type_DNA-bd_sf"/>
</dbReference>
<dbReference type="InterPro" id="IPR050987">
    <property type="entry name" value="AtrR-like"/>
</dbReference>
<keyword evidence="6" id="KW-1185">Reference proteome</keyword>
<dbReference type="SUPFAM" id="SSF57701">
    <property type="entry name" value="Zn2/Cys6 DNA-binding domain"/>
    <property type="match status" value="1"/>
</dbReference>
<feature type="region of interest" description="Disordered" evidence="3">
    <location>
        <begin position="1"/>
        <end position="22"/>
    </location>
</feature>
<keyword evidence="1" id="KW-0479">Metal-binding</keyword>
<feature type="domain" description="Zn(2)-C6 fungal-type" evidence="4">
    <location>
        <begin position="29"/>
        <end position="57"/>
    </location>
</feature>
<feature type="compositionally biased region" description="Polar residues" evidence="3">
    <location>
        <begin position="173"/>
        <end position="182"/>
    </location>
</feature>
<keyword evidence="2" id="KW-0539">Nucleus</keyword>
<dbReference type="GO" id="GO:0003677">
    <property type="term" value="F:DNA binding"/>
    <property type="evidence" value="ECO:0007669"/>
    <property type="project" value="InterPro"/>
</dbReference>
<dbReference type="InterPro" id="IPR001138">
    <property type="entry name" value="Zn2Cys6_DnaBD"/>
</dbReference>
<dbReference type="PROSITE" id="PS00463">
    <property type="entry name" value="ZN2_CY6_FUNGAL_1"/>
    <property type="match status" value="1"/>
</dbReference>
<sequence>MDSTEQAQQPSPGNVAESPGAPYRSLRTSCDLCKRMKIKCKREGESCAHCLARRAKCDTTFVKRKRQTRDKRKNHIADIEARIQQVESVLVASGIKPDAESSVEKPSVGTDSRDRLSSLLVDSNGTSHFIGASSGFSLFSPQGLQWISERTGDNDLTDFTSNLAKSAKGVSAPTPTNLWHSKTASDREPLPPKDIASQYVQSYFESFNTWLPLYDREIFNRYYEAQYTDGSPPEGAGWYATLNVVISLGGLIAQVPQLRRGKASNTKLNGLSQKQLWGLFHNACSCFADLLFQDSSLMAVQALCGMAFLQQLTFDPEPCYFLVSSAGRLAYKIGLHRRIDDAGFSPSELDQRRTVLWAVYCIDKSLALRIGHPPIIVDEEIGIDLPPETNQLELGMDGKPKFNTFRYVVQLAIVESRILSELYSIRSRNGRGIERLRSVAQLDKAVQEWREELPIEIRPGEEIKCSEEQLMHVVMIHFAYLNCLATIHRVAIHYNSFKDCISQDDSSLNDQQIKARVHASQAICLTAARNSIELLQYLDNYDHPLPGNFVWIILYYPLSGLLTLFANILQNPQSANVYSDLALMSYTVAFLAPIITQDSPFTVLLSVQLLSKLCKVATKLVQKNNVQQPNSFHLNTSIGIGNQFHIKASRTEAFSTPTDESTDIPDMQDLRMPYRNLEYQDSTIETQELDLLDPNFRYQQSTINFVEPENALFPPEDQQFLGVMSSDPILADYFDWDVTHLWGN</sequence>
<evidence type="ECO:0000256" key="3">
    <source>
        <dbReference type="SAM" id="MobiDB-lite"/>
    </source>
</evidence>
<dbReference type="CDD" id="cd12148">
    <property type="entry name" value="fungal_TF_MHR"/>
    <property type="match status" value="1"/>
</dbReference>
<dbReference type="AlphaFoldDB" id="A0A3D8R134"/>
<dbReference type="EMBL" id="PDLM01000010">
    <property type="protein sequence ID" value="RDW67544.1"/>
    <property type="molecule type" value="Genomic_DNA"/>
</dbReference>
<dbReference type="Pfam" id="PF04082">
    <property type="entry name" value="Fungal_trans"/>
    <property type="match status" value="1"/>
</dbReference>
<dbReference type="InterPro" id="IPR007219">
    <property type="entry name" value="XnlR_reg_dom"/>
</dbReference>
<evidence type="ECO:0000256" key="1">
    <source>
        <dbReference type="ARBA" id="ARBA00022723"/>
    </source>
</evidence>
<dbReference type="CDD" id="cd00067">
    <property type="entry name" value="GAL4"/>
    <property type="match status" value="1"/>
</dbReference>
<comment type="caution">
    <text evidence="5">The sequence shown here is derived from an EMBL/GenBank/DDBJ whole genome shotgun (WGS) entry which is preliminary data.</text>
</comment>
<protein>
    <recommendedName>
        <fullName evidence="4">Zn(2)-C6 fungal-type domain-containing protein</fullName>
    </recommendedName>
</protein>
<dbReference type="Gene3D" id="4.10.240.10">
    <property type="entry name" value="Zn(2)-C6 fungal-type DNA-binding domain"/>
    <property type="match status" value="1"/>
</dbReference>
<gene>
    <name evidence="5" type="ORF">BP6252_08940</name>
</gene>
<dbReference type="GO" id="GO:0008270">
    <property type="term" value="F:zinc ion binding"/>
    <property type="evidence" value="ECO:0007669"/>
    <property type="project" value="InterPro"/>
</dbReference>
<dbReference type="SMART" id="SM00906">
    <property type="entry name" value="Fungal_trans"/>
    <property type="match status" value="1"/>
</dbReference>
<organism evidence="5 6">
    <name type="scientific">Coleophoma cylindrospora</name>
    <dbReference type="NCBI Taxonomy" id="1849047"/>
    <lineage>
        <taxon>Eukaryota</taxon>
        <taxon>Fungi</taxon>
        <taxon>Dikarya</taxon>
        <taxon>Ascomycota</taxon>
        <taxon>Pezizomycotina</taxon>
        <taxon>Leotiomycetes</taxon>
        <taxon>Helotiales</taxon>
        <taxon>Dermateaceae</taxon>
        <taxon>Coleophoma</taxon>
    </lineage>
</organism>
<feature type="region of interest" description="Disordered" evidence="3">
    <location>
        <begin position="167"/>
        <end position="187"/>
    </location>
</feature>
<name>A0A3D8R134_9HELO</name>
<feature type="compositionally biased region" description="Polar residues" evidence="3">
    <location>
        <begin position="1"/>
        <end position="12"/>
    </location>
</feature>
<evidence type="ECO:0000259" key="4">
    <source>
        <dbReference type="PROSITE" id="PS50048"/>
    </source>
</evidence>
<dbReference type="GO" id="GO:0000981">
    <property type="term" value="F:DNA-binding transcription factor activity, RNA polymerase II-specific"/>
    <property type="evidence" value="ECO:0007669"/>
    <property type="project" value="InterPro"/>
</dbReference>
<accession>A0A3D8R134</accession>
<evidence type="ECO:0000313" key="6">
    <source>
        <dbReference type="Proteomes" id="UP000256645"/>
    </source>
</evidence>
<evidence type="ECO:0000256" key="2">
    <source>
        <dbReference type="ARBA" id="ARBA00023242"/>
    </source>
</evidence>
<dbReference type="PANTHER" id="PTHR46910">
    <property type="entry name" value="TRANSCRIPTION FACTOR PDR1"/>
    <property type="match status" value="1"/>
</dbReference>
<dbReference type="Proteomes" id="UP000256645">
    <property type="component" value="Unassembled WGS sequence"/>
</dbReference>
<dbReference type="PANTHER" id="PTHR46910:SF25">
    <property type="entry name" value="ABC-TRANSPORTER-REGULATING TRANSCRIPTION FACTOR"/>
    <property type="match status" value="1"/>
</dbReference>
<reference evidence="5 6" key="1">
    <citation type="journal article" date="2018" name="IMA Fungus">
        <title>IMA Genome-F 9: Draft genome sequence of Annulohypoxylon stygium, Aspergillus mulundensis, Berkeleyomyces basicola (syn. Thielaviopsis basicola), Ceratocystis smalleyi, two Cercospora beticola strains, Coleophoma cylindrospora, Fusarium fracticaudum, Phialophora cf. hyalina, and Morchella septimelata.</title>
        <authorList>
            <person name="Wingfield B.D."/>
            <person name="Bills G.F."/>
            <person name="Dong Y."/>
            <person name="Huang W."/>
            <person name="Nel W.J."/>
            <person name="Swalarsk-Parry B.S."/>
            <person name="Vaghefi N."/>
            <person name="Wilken P.M."/>
            <person name="An Z."/>
            <person name="de Beer Z.W."/>
            <person name="De Vos L."/>
            <person name="Chen L."/>
            <person name="Duong T.A."/>
            <person name="Gao Y."/>
            <person name="Hammerbacher A."/>
            <person name="Kikkert J.R."/>
            <person name="Li Y."/>
            <person name="Li H."/>
            <person name="Li K."/>
            <person name="Li Q."/>
            <person name="Liu X."/>
            <person name="Ma X."/>
            <person name="Naidoo K."/>
            <person name="Pethybridge S.J."/>
            <person name="Sun J."/>
            <person name="Steenkamp E.T."/>
            <person name="van der Nest M.A."/>
            <person name="van Wyk S."/>
            <person name="Wingfield M.J."/>
            <person name="Xiong C."/>
            <person name="Yue Q."/>
            <person name="Zhang X."/>
        </authorList>
    </citation>
    <scope>NUCLEOTIDE SEQUENCE [LARGE SCALE GENOMIC DNA]</scope>
    <source>
        <strain evidence="5 6">BP6252</strain>
    </source>
</reference>
<dbReference type="PROSITE" id="PS50048">
    <property type="entry name" value="ZN2_CY6_FUNGAL_2"/>
    <property type="match status" value="1"/>
</dbReference>
<dbReference type="GO" id="GO:0006351">
    <property type="term" value="P:DNA-templated transcription"/>
    <property type="evidence" value="ECO:0007669"/>
    <property type="project" value="InterPro"/>
</dbReference>
<dbReference type="OrthoDB" id="2123952at2759"/>